<gene>
    <name evidence="2" type="ordered locus">Mfla_0426</name>
</gene>
<evidence type="ECO:0008006" key="4">
    <source>
        <dbReference type="Google" id="ProtNLM"/>
    </source>
</evidence>
<dbReference type="Pfam" id="PF10670">
    <property type="entry name" value="DUF4198"/>
    <property type="match status" value="1"/>
</dbReference>
<feature type="chain" id="PRO_5004189672" description="ABC-type Co2+ transport system periplasmic component-like protein" evidence="1">
    <location>
        <begin position="28"/>
        <end position="271"/>
    </location>
</feature>
<evidence type="ECO:0000313" key="2">
    <source>
        <dbReference type="EMBL" id="ABE48696.1"/>
    </source>
</evidence>
<reference evidence="2 3" key="1">
    <citation type="submission" date="2006-03" db="EMBL/GenBank/DDBJ databases">
        <title>Complete sequence of Methylobacillus flagellatus KT.</title>
        <authorList>
            <consortium name="US DOE Joint Genome Institute"/>
            <person name="Copeland A."/>
            <person name="Lucas S."/>
            <person name="Lapidus A."/>
            <person name="Barry K."/>
            <person name="Detter J.C."/>
            <person name="Glavina del Rio T."/>
            <person name="Hammon N."/>
            <person name="Israni S."/>
            <person name="Dalin E."/>
            <person name="Tice H."/>
            <person name="Pitluck S."/>
            <person name="Brettin T."/>
            <person name="Bruce D."/>
            <person name="Han C."/>
            <person name="Tapia R."/>
            <person name="Saunders E."/>
            <person name="Gilna P."/>
            <person name="Schmutz J."/>
            <person name="Larimer F."/>
            <person name="Land M."/>
            <person name="Kyrpides N."/>
            <person name="Anderson I."/>
            <person name="Richardson P."/>
        </authorList>
    </citation>
    <scope>NUCLEOTIDE SEQUENCE [LARGE SCALE GENOMIC DNA]</scope>
    <source>
        <strain evidence="3">KT / ATCC 51484 / DSM 6875</strain>
    </source>
</reference>
<dbReference type="InterPro" id="IPR019613">
    <property type="entry name" value="DUF4198"/>
</dbReference>
<evidence type="ECO:0000313" key="3">
    <source>
        <dbReference type="Proteomes" id="UP000002440"/>
    </source>
</evidence>
<accession>Q1H491</accession>
<dbReference type="eggNOG" id="COG5266">
    <property type="taxonomic scope" value="Bacteria"/>
</dbReference>
<organism evidence="2 3">
    <name type="scientific">Methylobacillus flagellatus (strain ATCC 51484 / DSM 6875 / VKM B-1610 / KT)</name>
    <dbReference type="NCBI Taxonomy" id="265072"/>
    <lineage>
        <taxon>Bacteria</taxon>
        <taxon>Pseudomonadati</taxon>
        <taxon>Pseudomonadota</taxon>
        <taxon>Betaproteobacteria</taxon>
        <taxon>Nitrosomonadales</taxon>
        <taxon>Methylophilaceae</taxon>
        <taxon>Methylobacillus</taxon>
    </lineage>
</organism>
<dbReference type="Proteomes" id="UP000002440">
    <property type="component" value="Chromosome"/>
</dbReference>
<dbReference type="HOGENOM" id="CLU_079897_0_0_4"/>
<feature type="signal peptide" evidence="1">
    <location>
        <begin position="1"/>
        <end position="27"/>
    </location>
</feature>
<dbReference type="AlphaFoldDB" id="Q1H491"/>
<dbReference type="EMBL" id="CP000284">
    <property type="protein sequence ID" value="ABE48696.1"/>
    <property type="molecule type" value="Genomic_DNA"/>
</dbReference>
<proteinExistence type="predicted"/>
<keyword evidence="3" id="KW-1185">Reference proteome</keyword>
<dbReference type="STRING" id="265072.Mfla_0426"/>
<protein>
    <recommendedName>
        <fullName evidence="4">ABC-type Co2+ transport system periplasmic component-like protein</fullName>
    </recommendedName>
</protein>
<keyword evidence="1" id="KW-0732">Signal</keyword>
<sequence>MKRIIDMNAMKYVLAAVAALSATAAHAHGYWVLPSSTVLSAPQFVTFDAAVSNDPFHFNHRPLPIDELKIIAPDESLVQPANVSKGELRTTFDAYFEQSGTYRLSMYREGLRAFWKDGDQPRRFMGSEEEFHQRVPANAKDLKVSEFVGRLETYVTVGSPTKITTVGRGLEAVASSHPNDLVAGEPLTVQFLVDGKPTAGVEVEVIKGQTRYRNQKGEQKLKTDADGKVTINLPEAGLYWLDADYTDDKVKTKVAKERGLAYVLTLEVLPQ</sequence>
<name>Q1H491_METFK</name>
<evidence type="ECO:0000256" key="1">
    <source>
        <dbReference type="SAM" id="SignalP"/>
    </source>
</evidence>
<dbReference type="KEGG" id="mfa:Mfla_0426"/>